<evidence type="ECO:0000313" key="2">
    <source>
        <dbReference type="Proteomes" id="UP000017174"/>
    </source>
</evidence>
<proteinExistence type="predicted"/>
<dbReference type="EMBL" id="AXZG01000016">
    <property type="protein sequence ID" value="ERT67017.1"/>
    <property type="molecule type" value="Genomic_DNA"/>
</dbReference>
<gene>
    <name evidence="1" type="ORF">HMPREF0742_00616</name>
</gene>
<accession>U7V5N9</accession>
<sequence>MGELSIIFLTKRLSMYCYTHRLYCKFDYFYRRQVGRIKSPGKYQSF</sequence>
<dbReference type="HOGENOM" id="CLU_3188560_0_0_11"/>
<evidence type="ECO:0000313" key="1">
    <source>
        <dbReference type="EMBL" id="ERT67017.1"/>
    </source>
</evidence>
<comment type="caution">
    <text evidence="1">The sequence shown here is derived from an EMBL/GenBank/DDBJ whole genome shotgun (WGS) entry which is preliminary data.</text>
</comment>
<reference evidence="1 2" key="1">
    <citation type="submission" date="2013-08" db="EMBL/GenBank/DDBJ databases">
        <authorList>
            <person name="Weinstock G."/>
            <person name="Sodergren E."/>
            <person name="Wylie T."/>
            <person name="Fulton L."/>
            <person name="Fulton R."/>
            <person name="Fronick C."/>
            <person name="O'Laughlin M."/>
            <person name="Godfrey J."/>
            <person name="Miner T."/>
            <person name="Herter B."/>
            <person name="Appelbaum E."/>
            <person name="Cordes M."/>
            <person name="Lek S."/>
            <person name="Wollam A."/>
            <person name="Pepin K.H."/>
            <person name="Palsikar V.B."/>
            <person name="Mitreva M."/>
            <person name="Wilson R.K."/>
        </authorList>
    </citation>
    <scope>NUCLEOTIDE SEQUENCE [LARGE SCALE GENOMIC DNA]</scope>
    <source>
        <strain evidence="1 2">F0184</strain>
    </source>
</reference>
<name>U7V5N9_9MICC</name>
<organism evidence="1 2">
    <name type="scientific">Rothia aeria F0184</name>
    <dbReference type="NCBI Taxonomy" id="888019"/>
    <lineage>
        <taxon>Bacteria</taxon>
        <taxon>Bacillati</taxon>
        <taxon>Actinomycetota</taxon>
        <taxon>Actinomycetes</taxon>
        <taxon>Micrococcales</taxon>
        <taxon>Micrococcaceae</taxon>
        <taxon>Rothia</taxon>
    </lineage>
</organism>
<dbReference type="Proteomes" id="UP000017174">
    <property type="component" value="Unassembled WGS sequence"/>
</dbReference>
<dbReference type="AlphaFoldDB" id="U7V5N9"/>
<protein>
    <submittedName>
        <fullName evidence="1">Uncharacterized protein</fullName>
    </submittedName>
</protein>